<keyword evidence="6 11" id="KW-1133">Transmembrane helix</keyword>
<comment type="caution">
    <text evidence="12">The sequence shown here is derived from an EMBL/GenBank/DDBJ whole genome shotgun (WGS) entry which is preliminary data.</text>
</comment>
<feature type="transmembrane region" description="Helical" evidence="11">
    <location>
        <begin position="88"/>
        <end position="111"/>
    </location>
</feature>
<feature type="transmembrane region" description="Helical" evidence="11">
    <location>
        <begin position="48"/>
        <end position="68"/>
    </location>
</feature>
<keyword evidence="13" id="KW-1185">Reference proteome</keyword>
<evidence type="ECO:0000256" key="9">
    <source>
        <dbReference type="ARBA" id="ARBA00023136"/>
    </source>
</evidence>
<keyword evidence="9 11" id="KW-0472">Membrane</keyword>
<dbReference type="InterPro" id="IPR026721">
    <property type="entry name" value="TMEM18"/>
</dbReference>
<dbReference type="PANTHER" id="PTHR22593">
    <property type="entry name" value="TRANSMEMBRANE PROTEIN 18"/>
    <property type="match status" value="1"/>
</dbReference>
<evidence type="ECO:0000256" key="5">
    <source>
        <dbReference type="ARBA" id="ARBA00022692"/>
    </source>
</evidence>
<name>A0A8S1CEZ1_9INSE</name>
<evidence type="ECO:0000256" key="3">
    <source>
        <dbReference type="ARBA" id="ARBA00009971"/>
    </source>
</evidence>
<organism evidence="12 13">
    <name type="scientific">Cloeon dipterum</name>
    <dbReference type="NCBI Taxonomy" id="197152"/>
    <lineage>
        <taxon>Eukaryota</taxon>
        <taxon>Metazoa</taxon>
        <taxon>Ecdysozoa</taxon>
        <taxon>Arthropoda</taxon>
        <taxon>Hexapoda</taxon>
        <taxon>Insecta</taxon>
        <taxon>Pterygota</taxon>
        <taxon>Palaeoptera</taxon>
        <taxon>Ephemeroptera</taxon>
        <taxon>Pisciforma</taxon>
        <taxon>Baetidae</taxon>
        <taxon>Cloeon</taxon>
    </lineage>
</organism>
<evidence type="ECO:0000256" key="1">
    <source>
        <dbReference type="ARBA" id="ARBA00004126"/>
    </source>
</evidence>
<keyword evidence="10" id="KW-0539">Nucleus</keyword>
<keyword evidence="8" id="KW-0238">DNA-binding</keyword>
<reference evidence="12 13" key="1">
    <citation type="submission" date="2020-04" db="EMBL/GenBank/DDBJ databases">
        <authorList>
            <person name="Alioto T."/>
            <person name="Alioto T."/>
            <person name="Gomez Garrido J."/>
        </authorList>
    </citation>
    <scope>NUCLEOTIDE SEQUENCE [LARGE SCALE GENOMIC DNA]</scope>
</reference>
<dbReference type="AlphaFoldDB" id="A0A8S1CEZ1"/>
<dbReference type="OrthoDB" id="411535at2759"/>
<dbReference type="Pfam" id="PF14770">
    <property type="entry name" value="TMEM18"/>
    <property type="match status" value="1"/>
</dbReference>
<feature type="transmembrane region" description="Helical" evidence="11">
    <location>
        <begin position="23"/>
        <end position="41"/>
    </location>
</feature>
<evidence type="ECO:0000313" key="13">
    <source>
        <dbReference type="Proteomes" id="UP000494165"/>
    </source>
</evidence>
<evidence type="ECO:0000256" key="8">
    <source>
        <dbReference type="ARBA" id="ARBA00023125"/>
    </source>
</evidence>
<evidence type="ECO:0000256" key="2">
    <source>
        <dbReference type="ARBA" id="ARBA00004127"/>
    </source>
</evidence>
<evidence type="ECO:0000256" key="7">
    <source>
        <dbReference type="ARBA" id="ARBA00023054"/>
    </source>
</evidence>
<evidence type="ECO:0000256" key="10">
    <source>
        <dbReference type="ARBA" id="ARBA00023242"/>
    </source>
</evidence>
<evidence type="ECO:0000256" key="4">
    <source>
        <dbReference type="ARBA" id="ARBA00014253"/>
    </source>
</evidence>
<keyword evidence="7" id="KW-0175">Coiled coil</keyword>
<evidence type="ECO:0000256" key="6">
    <source>
        <dbReference type="ARBA" id="ARBA00022989"/>
    </source>
</evidence>
<dbReference type="EMBL" id="CADEPI010000023">
    <property type="protein sequence ID" value="CAB3366001.1"/>
    <property type="molecule type" value="Genomic_DNA"/>
</dbReference>
<dbReference type="Proteomes" id="UP000494165">
    <property type="component" value="Unassembled WGS sequence"/>
</dbReference>
<evidence type="ECO:0000313" key="12">
    <source>
        <dbReference type="EMBL" id="CAB3366001.1"/>
    </source>
</evidence>
<evidence type="ECO:0000256" key="11">
    <source>
        <dbReference type="SAM" id="Phobius"/>
    </source>
</evidence>
<dbReference type="GO" id="GO:0003677">
    <property type="term" value="F:DNA binding"/>
    <property type="evidence" value="ECO:0007669"/>
    <property type="project" value="UniProtKB-KW"/>
</dbReference>
<dbReference type="PANTHER" id="PTHR22593:SF2">
    <property type="entry name" value="TRANSMEMBRANE PROTEIN 18"/>
    <property type="match status" value="1"/>
</dbReference>
<keyword evidence="5 11" id="KW-0812">Transmembrane</keyword>
<gene>
    <name evidence="12" type="ORF">CLODIP_2_CD16154</name>
</gene>
<comment type="subcellular location">
    <subcellularLocation>
        <location evidence="2">Endomembrane system</location>
        <topology evidence="2">Multi-pass membrane protein</topology>
    </subcellularLocation>
    <subcellularLocation>
        <location evidence="1">Nucleus membrane</location>
    </subcellularLocation>
</comment>
<comment type="similarity">
    <text evidence="3">Belongs to the TMEM18 family.</text>
</comment>
<protein>
    <recommendedName>
        <fullName evidence="4">Transmembrane protein 18</fullName>
    </recommendedName>
</protein>
<sequence length="148" mass="17210">MSSPPEQVDGFFSFISAIDWTDPWLMVLVAVHLIMTVTVLLTRNRANIQALLFIVMLFSVYFSENINMYAAQRWRSFSKQQYFDSKGMFISIVFSIPMLFNCMIMVANWLWQSSELLARVKAAQMRQMMRQNTVLANSSTKEQVKKTD</sequence>
<accession>A0A8S1CEZ1</accession>
<proteinExistence type="inferred from homology"/>
<dbReference type="GO" id="GO:0031965">
    <property type="term" value="C:nuclear membrane"/>
    <property type="evidence" value="ECO:0007669"/>
    <property type="project" value="UniProtKB-SubCell"/>
</dbReference>